<evidence type="ECO:0000256" key="5">
    <source>
        <dbReference type="ARBA" id="ARBA00022833"/>
    </source>
</evidence>
<dbReference type="AlphaFoldDB" id="A0A9Q1DDD1"/>
<dbReference type="SMART" id="SM01328">
    <property type="entry name" value="zf-3CxxC"/>
    <property type="match status" value="1"/>
</dbReference>
<evidence type="ECO:0000256" key="2">
    <source>
        <dbReference type="ARBA" id="ARBA00022692"/>
    </source>
</evidence>
<dbReference type="GO" id="GO:0006612">
    <property type="term" value="P:protein targeting to membrane"/>
    <property type="evidence" value="ECO:0007669"/>
    <property type="project" value="TreeGrafter"/>
</dbReference>
<dbReference type="PANTHER" id="PTHR14402">
    <property type="entry name" value="RECEPTOR TRANSPORTING PROTEIN"/>
    <property type="match status" value="1"/>
</dbReference>
<proteinExistence type="predicted"/>
<comment type="caution">
    <text evidence="9">The sequence shown here is derived from an EMBL/GenBank/DDBJ whole genome shotgun (WGS) entry which is preliminary data.</text>
</comment>
<keyword evidence="7" id="KW-0472">Membrane</keyword>
<dbReference type="GO" id="GO:0016020">
    <property type="term" value="C:membrane"/>
    <property type="evidence" value="ECO:0007669"/>
    <property type="project" value="UniProtKB-SubCell"/>
</dbReference>
<evidence type="ECO:0000256" key="6">
    <source>
        <dbReference type="ARBA" id="ARBA00022989"/>
    </source>
</evidence>
<keyword evidence="6" id="KW-1133">Transmembrane helix</keyword>
<dbReference type="OrthoDB" id="8121437at2759"/>
<dbReference type="Pfam" id="PF13695">
    <property type="entry name" value="Zn_ribbon_3CxxC"/>
    <property type="match status" value="1"/>
</dbReference>
<keyword evidence="10" id="KW-1185">Reference proteome</keyword>
<dbReference type="InterPro" id="IPR027377">
    <property type="entry name" value="ZAR1/RTP1-5-like_Znf-3CxxC"/>
</dbReference>
<keyword evidence="5" id="KW-0862">Zinc</keyword>
<dbReference type="EMBL" id="JAFJMO010000009">
    <property type="protein sequence ID" value="KAJ8267618.1"/>
    <property type="molecule type" value="Genomic_DNA"/>
</dbReference>
<reference evidence="9" key="1">
    <citation type="journal article" date="2023" name="Science">
        <title>Genome structures resolve the early diversification of teleost fishes.</title>
        <authorList>
            <person name="Parey E."/>
            <person name="Louis A."/>
            <person name="Montfort J."/>
            <person name="Bouchez O."/>
            <person name="Roques C."/>
            <person name="Iampietro C."/>
            <person name="Lluch J."/>
            <person name="Castinel A."/>
            <person name="Donnadieu C."/>
            <person name="Desvignes T."/>
            <person name="Floi Bucao C."/>
            <person name="Jouanno E."/>
            <person name="Wen M."/>
            <person name="Mejri S."/>
            <person name="Dirks R."/>
            <person name="Jansen H."/>
            <person name="Henkel C."/>
            <person name="Chen W.J."/>
            <person name="Zahm M."/>
            <person name="Cabau C."/>
            <person name="Klopp C."/>
            <person name="Thompson A.W."/>
            <person name="Robinson-Rechavi M."/>
            <person name="Braasch I."/>
            <person name="Lecointre G."/>
            <person name="Bobe J."/>
            <person name="Postlethwait J.H."/>
            <person name="Berthelot C."/>
            <person name="Roest Crollius H."/>
            <person name="Guiguen Y."/>
        </authorList>
    </citation>
    <scope>NUCLEOTIDE SEQUENCE</scope>
    <source>
        <strain evidence="9">Concon-B</strain>
    </source>
</reference>
<protein>
    <recommendedName>
        <fullName evidence="8">3CxxC-type domain-containing protein</fullName>
    </recommendedName>
</protein>
<gene>
    <name evidence="9" type="ORF">COCON_G00127900</name>
</gene>
<accession>A0A9Q1DDD1</accession>
<evidence type="ECO:0000313" key="10">
    <source>
        <dbReference type="Proteomes" id="UP001152803"/>
    </source>
</evidence>
<sequence>MNREWSDTFGKMLHYDDRWILQFSNSLQNDLSQEEKKEGWKIHKRSAYGNFRCGACSRGWPSAQVTVLFHYRLCTEMGQGTVIMQTFGQACRRCNKGFEQPAFSTEEVKKVLLKLTDKIKKNCYGEEGFDNACFSLKLPTKPHERSLCEACRKGICSLED</sequence>
<dbReference type="PANTHER" id="PTHR14402:SF20">
    <property type="entry name" value="RECEPTOR-TRANSPORTING PROTEIN 2"/>
    <property type="match status" value="1"/>
</dbReference>
<keyword evidence="2" id="KW-0812">Transmembrane</keyword>
<keyword evidence="4" id="KW-0863">Zinc-finger</keyword>
<feature type="domain" description="3CxxC-type" evidence="8">
    <location>
        <begin position="46"/>
        <end position="154"/>
    </location>
</feature>
<keyword evidence="3" id="KW-0479">Metal-binding</keyword>
<evidence type="ECO:0000259" key="8">
    <source>
        <dbReference type="SMART" id="SM01328"/>
    </source>
</evidence>
<evidence type="ECO:0000256" key="3">
    <source>
        <dbReference type="ARBA" id="ARBA00022723"/>
    </source>
</evidence>
<dbReference type="Proteomes" id="UP001152803">
    <property type="component" value="Unassembled WGS sequence"/>
</dbReference>
<evidence type="ECO:0000256" key="4">
    <source>
        <dbReference type="ARBA" id="ARBA00022771"/>
    </source>
</evidence>
<name>A0A9Q1DDD1_CONCO</name>
<evidence type="ECO:0000313" key="9">
    <source>
        <dbReference type="EMBL" id="KAJ8267618.1"/>
    </source>
</evidence>
<organism evidence="9 10">
    <name type="scientific">Conger conger</name>
    <name type="common">Conger eel</name>
    <name type="synonym">Muraena conger</name>
    <dbReference type="NCBI Taxonomy" id="82655"/>
    <lineage>
        <taxon>Eukaryota</taxon>
        <taxon>Metazoa</taxon>
        <taxon>Chordata</taxon>
        <taxon>Craniata</taxon>
        <taxon>Vertebrata</taxon>
        <taxon>Euteleostomi</taxon>
        <taxon>Actinopterygii</taxon>
        <taxon>Neopterygii</taxon>
        <taxon>Teleostei</taxon>
        <taxon>Anguilliformes</taxon>
        <taxon>Congridae</taxon>
        <taxon>Conger</taxon>
    </lineage>
</organism>
<dbReference type="GO" id="GO:0031849">
    <property type="term" value="F:olfactory receptor binding"/>
    <property type="evidence" value="ECO:0007669"/>
    <property type="project" value="TreeGrafter"/>
</dbReference>
<dbReference type="InterPro" id="IPR026096">
    <property type="entry name" value="R-trans_p"/>
</dbReference>
<dbReference type="GO" id="GO:0051205">
    <property type="term" value="P:protein insertion into membrane"/>
    <property type="evidence" value="ECO:0007669"/>
    <property type="project" value="TreeGrafter"/>
</dbReference>
<evidence type="ECO:0000256" key="1">
    <source>
        <dbReference type="ARBA" id="ARBA00004167"/>
    </source>
</evidence>
<evidence type="ECO:0000256" key="7">
    <source>
        <dbReference type="ARBA" id="ARBA00023136"/>
    </source>
</evidence>
<dbReference type="GO" id="GO:0008270">
    <property type="term" value="F:zinc ion binding"/>
    <property type="evidence" value="ECO:0007669"/>
    <property type="project" value="UniProtKB-KW"/>
</dbReference>
<comment type="subcellular location">
    <subcellularLocation>
        <location evidence="1">Membrane</location>
        <topology evidence="1">Single-pass membrane protein</topology>
    </subcellularLocation>
</comment>